<evidence type="ECO:0000256" key="3">
    <source>
        <dbReference type="ARBA" id="ARBA00022475"/>
    </source>
</evidence>
<proteinExistence type="inferred from homology"/>
<dbReference type="Pfam" id="PF00924">
    <property type="entry name" value="MS_channel_2nd"/>
    <property type="match status" value="1"/>
</dbReference>
<evidence type="ECO:0000259" key="9">
    <source>
        <dbReference type="Pfam" id="PF00924"/>
    </source>
</evidence>
<reference evidence="11 12" key="1">
    <citation type="submission" date="2020-02" db="EMBL/GenBank/DDBJ databases">
        <title>Out from the shadows clarifying the taxonomy of the family Cryomorphaceae and related taxa by utilizing the GTDB taxonomic framework.</title>
        <authorList>
            <person name="Bowman J.P."/>
        </authorList>
    </citation>
    <scope>NUCLEOTIDE SEQUENCE [LARGE SCALE GENOMIC DNA]</scope>
    <source>
        <strain evidence="11 12">QSSC 1-22</strain>
    </source>
</reference>
<feature type="domain" description="Mechanosensitive ion channel MscS C-terminal" evidence="10">
    <location>
        <begin position="503"/>
        <end position="583"/>
    </location>
</feature>
<sequence>MNNLLGSLFVIFYLLASSISSGQELKVENLDSSLTSNQNRTEQLMEFSDSIQRIDSLRAVALEEEIDRLQNSEIVRRQTLQAKIDSLNRRKAEQKIMVQHQVDSLRAVNLGVPLILNDDTLFYIYSKLGPFGPSQRAESIAHKLKMLGDRDDFDPDKLVVTTGAESDDISYEEIIILSVTDTDGFWINEARGKIIQTYREQIVESLAAYRDHFGVYNNMKRFGLLILVFIILFLGIKYMNRGFTALNIRLVERSSKYISGIKIKQIEVLTPEREKQVLRLVLKGIKWILIILIVYIALPTIFSIFPATENLANQLFGYIINPVKSIVLGFLGYIPEMITIAVIIVVAYYVTRFLKVVAREIENENIVVPGFYADWAKPTFNLVSIIIFAFSFIAIFPYLPGSDSPVFKGVSVFLGILISLGSTSAVSNIIAGLVITYMRPFKLGDRVKIGDTTGDVMSKNLLVTRVKTIKNEDISIPNSAILNGSTINYSSNADSLGLVLHSTVTIGYDVPWRKVHELLIDSATNTEYISKYPAPFVLQTSLDDFYVSYQINMYTKQAGFSSKIYSELHSRIQDSFANAGVEIMSPHYRAERDGNDMAIPKGFKPGADPNDIKPKN</sequence>
<evidence type="ECO:0000256" key="2">
    <source>
        <dbReference type="ARBA" id="ARBA00008017"/>
    </source>
</evidence>
<dbReference type="Pfam" id="PF21082">
    <property type="entry name" value="MS_channel_3rd"/>
    <property type="match status" value="1"/>
</dbReference>
<evidence type="ECO:0000256" key="1">
    <source>
        <dbReference type="ARBA" id="ARBA00004651"/>
    </source>
</evidence>
<feature type="transmembrane region" description="Helical" evidence="8">
    <location>
        <begin position="222"/>
        <end position="239"/>
    </location>
</feature>
<evidence type="ECO:0000313" key="12">
    <source>
        <dbReference type="Proteomes" id="UP000486602"/>
    </source>
</evidence>
<name>A0A7K3WX60_9FLAO</name>
<dbReference type="InterPro" id="IPR010920">
    <property type="entry name" value="LSM_dom_sf"/>
</dbReference>
<feature type="transmembrane region" description="Helical" evidence="8">
    <location>
        <begin position="325"/>
        <end position="350"/>
    </location>
</feature>
<comment type="subcellular location">
    <subcellularLocation>
        <location evidence="1">Cell membrane</location>
        <topology evidence="1">Multi-pass membrane protein</topology>
    </subcellularLocation>
</comment>
<evidence type="ECO:0000256" key="8">
    <source>
        <dbReference type="SAM" id="Phobius"/>
    </source>
</evidence>
<dbReference type="Gene3D" id="2.30.30.60">
    <property type="match status" value="1"/>
</dbReference>
<keyword evidence="12" id="KW-1185">Reference proteome</keyword>
<feature type="transmembrane region" description="Helical" evidence="8">
    <location>
        <begin position="380"/>
        <end position="399"/>
    </location>
</feature>
<evidence type="ECO:0000256" key="7">
    <source>
        <dbReference type="SAM" id="MobiDB-lite"/>
    </source>
</evidence>
<dbReference type="Proteomes" id="UP000486602">
    <property type="component" value="Unassembled WGS sequence"/>
</dbReference>
<comment type="caution">
    <text evidence="11">The sequence shown here is derived from an EMBL/GenBank/DDBJ whole genome shotgun (WGS) entry which is preliminary data.</text>
</comment>
<gene>
    <name evidence="11" type="ORF">G3O08_18280</name>
</gene>
<evidence type="ECO:0000259" key="10">
    <source>
        <dbReference type="Pfam" id="PF21082"/>
    </source>
</evidence>
<keyword evidence="4 8" id="KW-0812">Transmembrane</keyword>
<accession>A0A7K3WX60</accession>
<dbReference type="AlphaFoldDB" id="A0A7K3WX60"/>
<dbReference type="SUPFAM" id="SSF50182">
    <property type="entry name" value="Sm-like ribonucleoproteins"/>
    <property type="match status" value="1"/>
</dbReference>
<dbReference type="Gene3D" id="3.30.70.100">
    <property type="match status" value="1"/>
</dbReference>
<evidence type="ECO:0000256" key="4">
    <source>
        <dbReference type="ARBA" id="ARBA00022692"/>
    </source>
</evidence>
<feature type="transmembrane region" description="Helical" evidence="8">
    <location>
        <begin position="411"/>
        <end position="438"/>
    </location>
</feature>
<dbReference type="RefSeq" id="WP_163286898.1">
    <property type="nucleotide sequence ID" value="NZ_JAAGVY010000054.1"/>
</dbReference>
<dbReference type="InterPro" id="IPR011066">
    <property type="entry name" value="MscS_channel_C_sf"/>
</dbReference>
<dbReference type="SUPFAM" id="SSF82689">
    <property type="entry name" value="Mechanosensitive channel protein MscS (YggB), C-terminal domain"/>
    <property type="match status" value="1"/>
</dbReference>
<evidence type="ECO:0000256" key="6">
    <source>
        <dbReference type="ARBA" id="ARBA00023136"/>
    </source>
</evidence>
<dbReference type="Gene3D" id="1.10.287.1260">
    <property type="match status" value="1"/>
</dbReference>
<keyword evidence="3" id="KW-1003">Cell membrane</keyword>
<dbReference type="EMBL" id="JAAGVY010000054">
    <property type="protein sequence ID" value="NEN25442.1"/>
    <property type="molecule type" value="Genomic_DNA"/>
</dbReference>
<dbReference type="PANTHER" id="PTHR30221">
    <property type="entry name" value="SMALL-CONDUCTANCE MECHANOSENSITIVE CHANNEL"/>
    <property type="match status" value="1"/>
</dbReference>
<evidence type="ECO:0000313" key="11">
    <source>
        <dbReference type="EMBL" id="NEN25442.1"/>
    </source>
</evidence>
<evidence type="ECO:0000256" key="5">
    <source>
        <dbReference type="ARBA" id="ARBA00022989"/>
    </source>
</evidence>
<feature type="domain" description="Mechanosensitive ion channel MscS" evidence="9">
    <location>
        <begin position="425"/>
        <end position="490"/>
    </location>
</feature>
<dbReference type="GO" id="GO:0005886">
    <property type="term" value="C:plasma membrane"/>
    <property type="evidence" value="ECO:0007669"/>
    <property type="project" value="UniProtKB-SubCell"/>
</dbReference>
<protein>
    <submittedName>
        <fullName evidence="11">Mechanosensitive ion channel</fullName>
    </submittedName>
</protein>
<comment type="similarity">
    <text evidence="2">Belongs to the MscS (TC 1.A.23) family.</text>
</comment>
<keyword evidence="5 8" id="KW-1133">Transmembrane helix</keyword>
<feature type="region of interest" description="Disordered" evidence="7">
    <location>
        <begin position="592"/>
        <end position="616"/>
    </location>
</feature>
<dbReference type="InterPro" id="IPR006685">
    <property type="entry name" value="MscS_channel_2nd"/>
</dbReference>
<dbReference type="PANTHER" id="PTHR30221:SF18">
    <property type="entry name" value="SLL0590 PROTEIN"/>
    <property type="match status" value="1"/>
</dbReference>
<feature type="transmembrane region" description="Helical" evidence="8">
    <location>
        <begin position="285"/>
        <end position="305"/>
    </location>
</feature>
<dbReference type="InterPro" id="IPR049278">
    <property type="entry name" value="MS_channel_C"/>
</dbReference>
<dbReference type="InterPro" id="IPR045275">
    <property type="entry name" value="MscS_archaea/bacteria_type"/>
</dbReference>
<keyword evidence="6 8" id="KW-0472">Membrane</keyword>
<dbReference type="GO" id="GO:0008381">
    <property type="term" value="F:mechanosensitive monoatomic ion channel activity"/>
    <property type="evidence" value="ECO:0007669"/>
    <property type="project" value="InterPro"/>
</dbReference>
<organism evidence="11 12">
    <name type="scientific">Cryomorpha ignava</name>
    <dbReference type="NCBI Taxonomy" id="101383"/>
    <lineage>
        <taxon>Bacteria</taxon>
        <taxon>Pseudomonadati</taxon>
        <taxon>Bacteroidota</taxon>
        <taxon>Flavobacteriia</taxon>
        <taxon>Flavobacteriales</taxon>
        <taxon>Cryomorphaceae</taxon>
        <taxon>Cryomorpha</taxon>
    </lineage>
</organism>
<dbReference type="InterPro" id="IPR023408">
    <property type="entry name" value="MscS_beta-dom_sf"/>
</dbReference>